<proteinExistence type="predicted"/>
<name>A0A8H6IQU2_9PEZI</name>
<keyword evidence="3" id="KW-1185">Reference proteome</keyword>
<protein>
    <submittedName>
        <fullName evidence="2">Mutator-like element</fullName>
    </submittedName>
</protein>
<dbReference type="EMBL" id="WIGM01001676">
    <property type="protein sequence ID" value="KAF6791683.1"/>
    <property type="molecule type" value="Genomic_DNA"/>
</dbReference>
<feature type="region of interest" description="Disordered" evidence="1">
    <location>
        <begin position="202"/>
        <end position="295"/>
    </location>
</feature>
<dbReference type="OrthoDB" id="5092935at2759"/>
<sequence>MPIRTQWARCFIRHYRNFGVRVTSGTEASNNNIKGYLLNGLSHLYRLVDVMQDMIGDQERSFTQACAQDEVLASQEHSRSRSQYLGEFRALLSSKALNLITRQYLLAKKAMPTGRNPRPVPLGDCTDDCSVSVEYGIPCCHKIYEKLIDSSSFSKWDVHPRWRLRETTSQDPYRRILDPKITGALLGRPRNTAEVVPSRLAISNDIKTKEQPRGQPAGQPPPGRRRGRLPGSRNKTTATRTRSGQSSSQPNLSQRQTRSQAALGTGKTTGSRMSGRQLQPSIRRRQSQWELIESD</sequence>
<comment type="caution">
    <text evidence="2">The sequence shown here is derived from an EMBL/GenBank/DDBJ whole genome shotgun (WGS) entry which is preliminary data.</text>
</comment>
<feature type="compositionally biased region" description="Polar residues" evidence="1">
    <location>
        <begin position="234"/>
        <end position="280"/>
    </location>
</feature>
<dbReference type="AlphaFoldDB" id="A0A8H6IQU2"/>
<evidence type="ECO:0000256" key="1">
    <source>
        <dbReference type="SAM" id="MobiDB-lite"/>
    </source>
</evidence>
<evidence type="ECO:0000313" key="2">
    <source>
        <dbReference type="EMBL" id="KAF6791683.1"/>
    </source>
</evidence>
<accession>A0A8H6IQU2</accession>
<reference evidence="2" key="1">
    <citation type="journal article" date="2020" name="Phytopathology">
        <title>Genome Sequence Resources of Colletotrichum truncatum, C. plurivorum, C. musicola, and C. sojae: Four Species Pathogenic to Soybean (Glycine max).</title>
        <authorList>
            <person name="Rogerio F."/>
            <person name="Boufleur T.R."/>
            <person name="Ciampi-Guillardi M."/>
            <person name="Sukno S.A."/>
            <person name="Thon M.R."/>
            <person name="Massola Junior N.S."/>
            <person name="Baroncelli R."/>
        </authorList>
    </citation>
    <scope>NUCLEOTIDE SEQUENCE</scope>
    <source>
        <strain evidence="2">LFN0074</strain>
    </source>
</reference>
<evidence type="ECO:0000313" key="3">
    <source>
        <dbReference type="Proteomes" id="UP000639643"/>
    </source>
</evidence>
<gene>
    <name evidence="2" type="ORF">CMUS01_16217</name>
</gene>
<dbReference type="Proteomes" id="UP000639643">
    <property type="component" value="Unassembled WGS sequence"/>
</dbReference>
<organism evidence="2 3">
    <name type="scientific">Colletotrichum musicola</name>
    <dbReference type="NCBI Taxonomy" id="2175873"/>
    <lineage>
        <taxon>Eukaryota</taxon>
        <taxon>Fungi</taxon>
        <taxon>Dikarya</taxon>
        <taxon>Ascomycota</taxon>
        <taxon>Pezizomycotina</taxon>
        <taxon>Sordariomycetes</taxon>
        <taxon>Hypocreomycetidae</taxon>
        <taxon>Glomerellales</taxon>
        <taxon>Glomerellaceae</taxon>
        <taxon>Colletotrichum</taxon>
        <taxon>Colletotrichum orchidearum species complex</taxon>
    </lineage>
</organism>